<name>A0ABY8D8I0_9HYPH</name>
<accession>A0ABY8D8I0</accession>
<keyword evidence="2 5" id="KW-0645">Protease</keyword>
<gene>
    <name evidence="5" type="ORF">PZN02_003548</name>
</gene>
<evidence type="ECO:0000256" key="3">
    <source>
        <dbReference type="ARBA" id="ARBA00022801"/>
    </source>
</evidence>
<reference evidence="5 6" key="1">
    <citation type="submission" date="2023-03" db="EMBL/GenBank/DDBJ databases">
        <authorList>
            <person name="Kaur S."/>
            <person name="Espinosa-Saiz D."/>
            <person name="Velazquez E."/>
            <person name="Menendez E."/>
            <person name="diCenzo G.C."/>
        </authorList>
    </citation>
    <scope>NUCLEOTIDE SEQUENCE [LARGE SCALE GENOMIC DNA]</scope>
    <source>
        <strain evidence="5 6">LMG 24692</strain>
    </source>
</reference>
<evidence type="ECO:0000313" key="6">
    <source>
        <dbReference type="Proteomes" id="UP001229355"/>
    </source>
</evidence>
<dbReference type="GO" id="GO:0008233">
    <property type="term" value="F:peptidase activity"/>
    <property type="evidence" value="ECO:0007669"/>
    <property type="project" value="UniProtKB-KW"/>
</dbReference>
<evidence type="ECO:0000259" key="4">
    <source>
        <dbReference type="Pfam" id="PF04586"/>
    </source>
</evidence>
<dbReference type="RefSeq" id="WP_280659239.1">
    <property type="nucleotide sequence ID" value="NZ_CP120373.1"/>
</dbReference>
<dbReference type="Proteomes" id="UP001229355">
    <property type="component" value="Chromosome 1"/>
</dbReference>
<protein>
    <submittedName>
        <fullName evidence="5">HK97 family phage prohead protease</fullName>
    </submittedName>
</protein>
<dbReference type="Pfam" id="PF04586">
    <property type="entry name" value="Peptidase_S78"/>
    <property type="match status" value="1"/>
</dbReference>
<keyword evidence="3" id="KW-0378">Hydrolase</keyword>
<evidence type="ECO:0000256" key="1">
    <source>
        <dbReference type="ARBA" id="ARBA00022612"/>
    </source>
</evidence>
<dbReference type="GO" id="GO:0006508">
    <property type="term" value="P:proteolysis"/>
    <property type="evidence" value="ECO:0007669"/>
    <property type="project" value="UniProtKB-KW"/>
</dbReference>
<dbReference type="NCBIfam" id="TIGR01543">
    <property type="entry name" value="proheadase_HK97"/>
    <property type="match status" value="1"/>
</dbReference>
<dbReference type="SUPFAM" id="SSF50789">
    <property type="entry name" value="Herpes virus serine proteinase, assemblin"/>
    <property type="match status" value="1"/>
</dbReference>
<keyword evidence="1" id="KW-1188">Viral release from host cell</keyword>
<dbReference type="EMBL" id="CP120373">
    <property type="protein sequence ID" value="WEX87181.1"/>
    <property type="molecule type" value="Genomic_DNA"/>
</dbReference>
<evidence type="ECO:0000313" key="5">
    <source>
        <dbReference type="EMBL" id="WEX87181.1"/>
    </source>
</evidence>
<organism evidence="5 6">
    <name type="scientific">Sinorhizobium garamanticum</name>
    <dbReference type="NCBI Taxonomy" id="680247"/>
    <lineage>
        <taxon>Bacteria</taxon>
        <taxon>Pseudomonadati</taxon>
        <taxon>Pseudomonadota</taxon>
        <taxon>Alphaproteobacteria</taxon>
        <taxon>Hyphomicrobiales</taxon>
        <taxon>Rhizobiaceae</taxon>
        <taxon>Sinorhizobium/Ensifer group</taxon>
        <taxon>Sinorhizobium</taxon>
    </lineage>
</organism>
<dbReference type="InterPro" id="IPR054613">
    <property type="entry name" value="Peptidase_S78_dom"/>
</dbReference>
<dbReference type="InterPro" id="IPR006433">
    <property type="entry name" value="Prohead_protease"/>
</dbReference>
<keyword evidence="6" id="KW-1185">Reference proteome</keyword>
<evidence type="ECO:0000256" key="2">
    <source>
        <dbReference type="ARBA" id="ARBA00022670"/>
    </source>
</evidence>
<sequence>MTGYASVFDVVDRQGEIVRRGAYRRTLAEHKVQGTHPAMLWGHKLDRPIGRWVELREDERGLWAKGKLSLNTDAGKQAYTHLVNGDLDGLSIGFVVPEGGRKYGADGTFELLDIDLVEISVVTAPANRGARISSVKVLSTKSEFVNLFRANGLSKATARRAAAGAWRALQDDDSHDQAARLLRQIEAASAQLKGL</sequence>
<feature type="domain" description="Prohead serine protease" evidence="4">
    <location>
        <begin position="1"/>
        <end position="134"/>
    </location>
</feature>
<proteinExistence type="predicted"/>